<dbReference type="EC" id="3.4.24.-" evidence="4"/>
<keyword evidence="1" id="KW-0732">Signal</keyword>
<proteinExistence type="predicted"/>
<dbReference type="InterPro" id="IPR050570">
    <property type="entry name" value="Cell_wall_metabolism_enzyme"/>
</dbReference>
<dbReference type="PANTHER" id="PTHR21666">
    <property type="entry name" value="PEPTIDASE-RELATED"/>
    <property type="match status" value="1"/>
</dbReference>
<dbReference type="Gene3D" id="2.70.70.10">
    <property type="entry name" value="Glucose Permease (Domain IIA)"/>
    <property type="match status" value="1"/>
</dbReference>
<dbReference type="CDD" id="cd12797">
    <property type="entry name" value="M23_peptidase"/>
    <property type="match status" value="1"/>
</dbReference>
<feature type="domain" description="M23ase beta-sheet core" evidence="3">
    <location>
        <begin position="27"/>
        <end position="122"/>
    </location>
</feature>
<sequence length="370" mass="36474">MAPLEVLVPTSHFGLRTSPITGSAGEFHWGQDFAAACGTRVFAADAGVVRAVGWHPWGGGNRVEIDHGNGLITTYNHLEGIGVKKGQSVQAGELIARVGTTGSSTGCHLHFETILNGKHTDPDNWTLLRLRTAGPVANTKMTDYRKPGTASETPSWAVPVGASARHTAVNDEHEASAQGVSAVKPSSPAKVSVYAAKPSGTWAAKPAAKVAAPKPATSALVAKPKPAKPAPAPKVAAPKPVKPAPAPAVKPKPVKPAPAPAVAPAPATPVPAPAVTPVPAPAVAPAPAPAVAPAPAAPVPAPAVVPAPVVTPTPATPAPAPAVAPAPVVTPTPATPAPAPASTPSAAPSSTPEAEPAPAAVPAAAETPAP</sequence>
<reference evidence="4" key="1">
    <citation type="submission" date="2024-06" db="EMBL/GenBank/DDBJ databases">
        <title>Biodegradation of dimethachlon by Arthrobacter sp. K5: mechanistic insights and ecological implications.</title>
        <authorList>
            <person name="Hu S."/>
            <person name="Lu P."/>
        </authorList>
    </citation>
    <scope>NUCLEOTIDE SEQUENCE</scope>
    <source>
        <strain evidence="4">K5</strain>
    </source>
</reference>
<name>A0AAU8EW78_9MICC</name>
<dbReference type="GO" id="GO:0004222">
    <property type="term" value="F:metalloendopeptidase activity"/>
    <property type="evidence" value="ECO:0007669"/>
    <property type="project" value="TreeGrafter"/>
</dbReference>
<feature type="compositionally biased region" description="Low complexity" evidence="2">
    <location>
        <begin position="342"/>
        <end position="370"/>
    </location>
</feature>
<dbReference type="PRINTS" id="PR01217">
    <property type="entry name" value="PRICHEXTENSN"/>
</dbReference>
<evidence type="ECO:0000313" key="4">
    <source>
        <dbReference type="EMBL" id="XCH13006.1"/>
    </source>
</evidence>
<feature type="compositionally biased region" description="Pro residues" evidence="2">
    <location>
        <begin position="240"/>
        <end position="341"/>
    </location>
</feature>
<dbReference type="AlphaFoldDB" id="A0AAU8EW78"/>
<keyword evidence="4" id="KW-0378">Hydrolase</keyword>
<gene>
    <name evidence="4" type="ORF">ABRP34_08540</name>
</gene>
<accession>A0AAU8EW78</accession>
<dbReference type="RefSeq" id="WP_353712875.1">
    <property type="nucleotide sequence ID" value="NZ_CP159279.1"/>
</dbReference>
<dbReference type="Pfam" id="PF01551">
    <property type="entry name" value="Peptidase_M23"/>
    <property type="match status" value="1"/>
</dbReference>
<dbReference type="InterPro" id="IPR011055">
    <property type="entry name" value="Dup_hybrid_motif"/>
</dbReference>
<evidence type="ECO:0000256" key="2">
    <source>
        <dbReference type="SAM" id="MobiDB-lite"/>
    </source>
</evidence>
<evidence type="ECO:0000259" key="3">
    <source>
        <dbReference type="Pfam" id="PF01551"/>
    </source>
</evidence>
<dbReference type="EMBL" id="CP159279">
    <property type="protein sequence ID" value="XCH13006.1"/>
    <property type="molecule type" value="Genomic_DNA"/>
</dbReference>
<feature type="region of interest" description="Disordered" evidence="2">
    <location>
        <begin position="222"/>
        <end position="370"/>
    </location>
</feature>
<dbReference type="SUPFAM" id="SSF51261">
    <property type="entry name" value="Duplicated hybrid motif"/>
    <property type="match status" value="1"/>
</dbReference>
<dbReference type="InterPro" id="IPR016047">
    <property type="entry name" value="M23ase_b-sheet_dom"/>
</dbReference>
<protein>
    <submittedName>
        <fullName evidence="4">M23 family metallopeptidase</fullName>
        <ecNumber evidence="4">3.4.24.-</ecNumber>
    </submittedName>
</protein>
<organism evidence="4">
    <name type="scientific">Arthrobacter sp. K5</name>
    <dbReference type="NCBI Taxonomy" id="2839623"/>
    <lineage>
        <taxon>Bacteria</taxon>
        <taxon>Bacillati</taxon>
        <taxon>Actinomycetota</taxon>
        <taxon>Actinomycetes</taxon>
        <taxon>Micrococcales</taxon>
        <taxon>Micrococcaceae</taxon>
        <taxon>Arthrobacter</taxon>
    </lineage>
</organism>
<dbReference type="PANTHER" id="PTHR21666:SF289">
    <property type="entry name" value="L-ALA--D-GLU ENDOPEPTIDASE"/>
    <property type="match status" value="1"/>
</dbReference>
<evidence type="ECO:0000256" key="1">
    <source>
        <dbReference type="ARBA" id="ARBA00022729"/>
    </source>
</evidence>